<evidence type="ECO:0000313" key="1">
    <source>
        <dbReference type="EMBL" id="MBK1707242.1"/>
    </source>
</evidence>
<keyword evidence="2" id="KW-1185">Reference proteome</keyword>
<evidence type="ECO:0000313" key="2">
    <source>
        <dbReference type="Proteomes" id="UP001296776"/>
    </source>
</evidence>
<protein>
    <submittedName>
        <fullName evidence="1">Uncharacterized protein</fullName>
    </submittedName>
</protein>
<proteinExistence type="predicted"/>
<sequence>MSAASAADPLTHEDWAAAPKKIRDQMQVQTLAQKQQQGDVVKPLLAEAIGLDRFCRQMGRRADGRSRTSG</sequence>
<comment type="caution">
    <text evidence="1">The sequence shown here is derived from an EMBL/GenBank/DDBJ whole genome shotgun (WGS) entry which is preliminary data.</text>
</comment>
<accession>A0AAJ0XCX4</accession>
<gene>
    <name evidence="1" type="ORF">CKO40_22580</name>
</gene>
<name>A0AAJ0XCX4_9GAMM</name>
<dbReference type="Proteomes" id="UP001296776">
    <property type="component" value="Unassembled WGS sequence"/>
</dbReference>
<reference evidence="1" key="1">
    <citation type="submission" date="2017-08" db="EMBL/GenBank/DDBJ databases">
        <authorList>
            <person name="Imhoff J.F."/>
            <person name="Rahn T."/>
            <person name="Kuenzel S."/>
            <person name="Neulinger S.C."/>
        </authorList>
    </citation>
    <scope>NUCLEOTIDE SEQUENCE</scope>
    <source>
        <strain evidence="1">DSM 11080</strain>
    </source>
</reference>
<dbReference type="EMBL" id="NRSJ01000074">
    <property type="protein sequence ID" value="MBK1707242.1"/>
    <property type="molecule type" value="Genomic_DNA"/>
</dbReference>
<reference evidence="1" key="2">
    <citation type="journal article" date="2020" name="Microorganisms">
        <title>Osmotic Adaptation and Compatible Solute Biosynthesis of Phototrophic Bacteria as Revealed from Genome Analyses.</title>
        <authorList>
            <person name="Imhoff J.F."/>
            <person name="Rahn T."/>
            <person name="Kunzel S."/>
            <person name="Keller A."/>
            <person name="Neulinger S.C."/>
        </authorList>
    </citation>
    <scope>NUCLEOTIDE SEQUENCE</scope>
    <source>
        <strain evidence="1">DSM 11080</strain>
    </source>
</reference>
<organism evidence="1 2">
    <name type="scientific">Halochromatium glycolicum</name>
    <dbReference type="NCBI Taxonomy" id="85075"/>
    <lineage>
        <taxon>Bacteria</taxon>
        <taxon>Pseudomonadati</taxon>
        <taxon>Pseudomonadota</taxon>
        <taxon>Gammaproteobacteria</taxon>
        <taxon>Chromatiales</taxon>
        <taxon>Chromatiaceae</taxon>
        <taxon>Halochromatium</taxon>
    </lineage>
</organism>
<dbReference type="AlphaFoldDB" id="A0AAJ0XCX4"/>